<reference evidence="3 4" key="1">
    <citation type="submission" date="2015-09" db="EMBL/GenBank/DDBJ databases">
        <title>Trachymyrmex cornetzi WGS genome.</title>
        <authorList>
            <person name="Nygaard S."/>
            <person name="Hu H."/>
            <person name="Boomsma J."/>
            <person name="Zhang G."/>
        </authorList>
    </citation>
    <scope>NUCLEOTIDE SEQUENCE [LARGE SCALE GENOMIC DNA]</scope>
    <source>
        <strain evidence="3">Tcor2-1</strain>
        <tissue evidence="3">Whole body</tissue>
    </source>
</reference>
<name>A0A195DPU4_9HYME</name>
<proteinExistence type="predicted"/>
<organism evidence="3 4">
    <name type="scientific">Trachymyrmex cornetzi</name>
    <dbReference type="NCBI Taxonomy" id="471704"/>
    <lineage>
        <taxon>Eukaryota</taxon>
        <taxon>Metazoa</taxon>
        <taxon>Ecdysozoa</taxon>
        <taxon>Arthropoda</taxon>
        <taxon>Hexapoda</taxon>
        <taxon>Insecta</taxon>
        <taxon>Pterygota</taxon>
        <taxon>Neoptera</taxon>
        <taxon>Endopterygota</taxon>
        <taxon>Hymenoptera</taxon>
        <taxon>Apocrita</taxon>
        <taxon>Aculeata</taxon>
        <taxon>Formicoidea</taxon>
        <taxon>Formicidae</taxon>
        <taxon>Myrmicinae</taxon>
        <taxon>Trachymyrmex</taxon>
    </lineage>
</organism>
<accession>A0A195DPU4</accession>
<dbReference type="Proteomes" id="UP000078492">
    <property type="component" value="Unassembled WGS sequence"/>
</dbReference>
<keyword evidence="4" id="KW-1185">Reference proteome</keyword>
<evidence type="ECO:0000256" key="2">
    <source>
        <dbReference type="SAM" id="MobiDB-lite"/>
    </source>
</evidence>
<dbReference type="EMBL" id="KQ980653">
    <property type="protein sequence ID" value="KYN14832.1"/>
    <property type="molecule type" value="Genomic_DNA"/>
</dbReference>
<dbReference type="AlphaFoldDB" id="A0A195DPU4"/>
<feature type="compositionally biased region" description="Basic residues" evidence="2">
    <location>
        <begin position="400"/>
        <end position="421"/>
    </location>
</feature>
<protein>
    <submittedName>
        <fullName evidence="3">Uncharacterized protein</fullName>
    </submittedName>
</protein>
<feature type="region of interest" description="Disordered" evidence="2">
    <location>
        <begin position="153"/>
        <end position="173"/>
    </location>
</feature>
<feature type="coiled-coil region" evidence="1">
    <location>
        <begin position="215"/>
        <end position="291"/>
    </location>
</feature>
<feature type="region of interest" description="Disordered" evidence="2">
    <location>
        <begin position="400"/>
        <end position="439"/>
    </location>
</feature>
<gene>
    <name evidence="3" type="ORF">ALC57_12941</name>
</gene>
<sequence length="461" mass="53859">MARTLTMTFNMSQTERLIVRPIEDMITVENNDFTMKNVDEEYEDMPEGNTGFKKRIVPVITIEETEDIVLLDSNLTYNDGAKKWDQISEHQTGILVDEAFEIEENPHIDIKEKEEEEEVISWRSALVNHAATLWNRELQMDEVQMDEPCTEQLRVEQSPAEQPHTESHAEQPHVEQLHVEQPHVELLHMGESQDLQVINSATTPSSMSQTQDSEFKTIEEIKEEEQRLMTEIERRGELQKTINERVARIKKMREFLEKFNDIEETEAKEENAEMEKRLNEAIEAYLTTSEQSKNFSDKFTIVDNNGESTCEASMVVTLKNKRPRKNFQENKTYRITYDITGSQINRSYCVFTDDDTTSSRTSKARKRTEASKSEIITRSMISLRRNLPIMSNLNEGMQLRKRRNTQWSLRNRKTAYKSKKRKENDPTSATQRRNEKGRFWNADCSPSDLSFLMDLKSKGTF</sequence>
<evidence type="ECO:0000256" key="1">
    <source>
        <dbReference type="SAM" id="Coils"/>
    </source>
</evidence>
<feature type="compositionally biased region" description="Basic and acidic residues" evidence="2">
    <location>
        <begin position="163"/>
        <end position="173"/>
    </location>
</feature>
<evidence type="ECO:0000313" key="4">
    <source>
        <dbReference type="Proteomes" id="UP000078492"/>
    </source>
</evidence>
<keyword evidence="1" id="KW-0175">Coiled coil</keyword>
<evidence type="ECO:0000313" key="3">
    <source>
        <dbReference type="EMBL" id="KYN14832.1"/>
    </source>
</evidence>